<keyword evidence="7 10" id="KW-0472">Membrane</keyword>
<dbReference type="InterPro" id="IPR023298">
    <property type="entry name" value="ATPase_P-typ_TM_dom_sf"/>
</dbReference>
<dbReference type="InterPro" id="IPR023299">
    <property type="entry name" value="ATPase_P-typ_cyto_dom_N"/>
</dbReference>
<dbReference type="Pfam" id="PF00702">
    <property type="entry name" value="Hydrolase"/>
    <property type="match status" value="1"/>
</dbReference>
<dbReference type="InterPro" id="IPR036412">
    <property type="entry name" value="HAD-like_sf"/>
</dbReference>
<dbReference type="InterPro" id="IPR023214">
    <property type="entry name" value="HAD_sf"/>
</dbReference>
<keyword evidence="12" id="KW-0378">Hydrolase</keyword>
<dbReference type="RefSeq" id="WP_155932238.1">
    <property type="nucleotide sequence ID" value="NZ_WODC01000001.1"/>
</dbReference>
<dbReference type="SFLD" id="SFLDS00003">
    <property type="entry name" value="Haloacid_Dehalogenase"/>
    <property type="match status" value="1"/>
</dbReference>
<comment type="similarity">
    <text evidence="2 10">Belongs to the cation transport ATPase (P-type) (TC 3.A.3) family. Type IB subfamily.</text>
</comment>
<feature type="transmembrane region" description="Helical" evidence="10">
    <location>
        <begin position="174"/>
        <end position="190"/>
    </location>
</feature>
<accession>A0A7K1KKP8</accession>
<gene>
    <name evidence="12" type="primary">cadA</name>
    <name evidence="12" type="ORF">GKC30_03240</name>
</gene>
<dbReference type="Gene3D" id="3.40.50.1000">
    <property type="entry name" value="HAD superfamily/HAD-like"/>
    <property type="match status" value="1"/>
</dbReference>
<reference evidence="12 13" key="1">
    <citation type="submission" date="2019-11" db="EMBL/GenBank/DDBJ databases">
        <title>Pseudodesulfovibrio alkaliphilus, sp. nov., an alkaliphilic sulfate-reducing bacteria from mud volcano of Taman peninsula, Russia.</title>
        <authorList>
            <person name="Frolova A."/>
            <person name="Merkel A.Y."/>
            <person name="Slobodkin A.I."/>
        </authorList>
    </citation>
    <scope>NUCLEOTIDE SEQUENCE [LARGE SCALE GENOMIC DNA]</scope>
    <source>
        <strain evidence="12 13">F-1</strain>
    </source>
</reference>
<comment type="caution">
    <text evidence="10">Lacks conserved residue(s) required for the propagation of feature annotation.</text>
</comment>
<dbReference type="GO" id="GO:0046872">
    <property type="term" value="F:metal ion binding"/>
    <property type="evidence" value="ECO:0007669"/>
    <property type="project" value="UniProtKB-KW"/>
</dbReference>
<dbReference type="NCBIfam" id="TIGR01494">
    <property type="entry name" value="ATPase_P-type"/>
    <property type="match status" value="1"/>
</dbReference>
<name>A0A7K1KKP8_9BACT</name>
<dbReference type="PANTHER" id="PTHR48085">
    <property type="entry name" value="CADMIUM/ZINC-TRANSPORTING ATPASE HMA2-RELATED"/>
    <property type="match status" value="1"/>
</dbReference>
<dbReference type="AlphaFoldDB" id="A0A7K1KKP8"/>
<evidence type="ECO:0000256" key="2">
    <source>
        <dbReference type="ARBA" id="ARBA00006024"/>
    </source>
</evidence>
<dbReference type="SUPFAM" id="SSF56784">
    <property type="entry name" value="HAD-like"/>
    <property type="match status" value="1"/>
</dbReference>
<keyword evidence="13" id="KW-1185">Reference proteome</keyword>
<sequence>MKDIISTRHAITGRVRFRVRPMLRDHALARRIGTGLEALPFVETVRPNVACASLVVRYQPGEAHLAAIEDALYRLASARDTDTLACIAHDAPDCATPLCQCRACDATRTGCNPVKPALRRFVAISAVLGGVLVSGPLLGIGLAQTAFSPVGIAAAAFSLPLFKQAWQQLRDRRFTLEMFLGASCMAAVFAGEALTAFEILWITAGAELLKAWITERSRKSISRILEVSSHHTFILVDGVEMEKEVADLRPGDVVVLHTSEKVCVDGVIVDGEALMDEASITGRADFVPKRAGDEVLAGTFVRQGVIYVRAQRVGDRTYLARILKMVEDSLENRAPIEGVADRLASTLVKLGFAATAGTWLLTGSLWRAFTVMLVMACPCATVLAASTAVSAALSAAARRNILIKGGRYLEAVGTTDTVCFDKTGTLTTSEPVLARIVPLSGSDTERLLARAVSVEMHNHHPLAQAIKQEADRRGVAPEPHTVCEYFLGMGMRAEVGGSEILVGNARLMERHGVDVAPAGRRAAPLRRQGRTVLYVAEDKALLGLLAFDNLTRPESRQVVDRLRQGGIREVVLITGDEPNTAKELARKLGIATVHASVMPEDKAHIVDAMQTRGASVIMVGDGVNDALALTRADVGVAMGAGGSEVAIEAADIALVTDDLGGLVYVQSLSQATMKVVHQNFWIATGSNVAGVILGASGLLSPVMAGLLHIVHSLGVLANSSRLLRHQPPALAAGTED</sequence>
<keyword evidence="10" id="KW-0067">ATP-binding</keyword>
<dbReference type="InterPro" id="IPR008250">
    <property type="entry name" value="ATPase_P-typ_transduc_dom_A_sf"/>
</dbReference>
<evidence type="ECO:0000313" key="12">
    <source>
        <dbReference type="EMBL" id="MUM76645.1"/>
    </source>
</evidence>
<evidence type="ECO:0000256" key="1">
    <source>
        <dbReference type="ARBA" id="ARBA00004370"/>
    </source>
</evidence>
<proteinExistence type="inferred from homology"/>
<dbReference type="GO" id="GO:0005886">
    <property type="term" value="C:plasma membrane"/>
    <property type="evidence" value="ECO:0007669"/>
    <property type="project" value="UniProtKB-SubCell"/>
</dbReference>
<dbReference type="GO" id="GO:0016463">
    <property type="term" value="F:P-type zinc transporter activity"/>
    <property type="evidence" value="ECO:0007669"/>
    <property type="project" value="UniProtKB-EC"/>
</dbReference>
<evidence type="ECO:0000256" key="7">
    <source>
        <dbReference type="ARBA" id="ARBA00023136"/>
    </source>
</evidence>
<dbReference type="InterPro" id="IPR059000">
    <property type="entry name" value="ATPase_P-type_domA"/>
</dbReference>
<dbReference type="InterPro" id="IPR001757">
    <property type="entry name" value="P_typ_ATPase"/>
</dbReference>
<evidence type="ECO:0000256" key="10">
    <source>
        <dbReference type="RuleBase" id="RU362081"/>
    </source>
</evidence>
<dbReference type="GO" id="GO:0005524">
    <property type="term" value="F:ATP binding"/>
    <property type="evidence" value="ECO:0007669"/>
    <property type="project" value="UniProtKB-UniRule"/>
</dbReference>
<evidence type="ECO:0000256" key="3">
    <source>
        <dbReference type="ARBA" id="ARBA00022692"/>
    </source>
</evidence>
<keyword evidence="6 10" id="KW-1133">Transmembrane helix</keyword>
<dbReference type="SUPFAM" id="SSF81653">
    <property type="entry name" value="Calcium ATPase, transduction domain A"/>
    <property type="match status" value="1"/>
</dbReference>
<evidence type="ECO:0000256" key="5">
    <source>
        <dbReference type="ARBA" id="ARBA00022967"/>
    </source>
</evidence>
<keyword evidence="5" id="KW-1278">Translocase</keyword>
<comment type="catalytic activity">
    <reaction evidence="9">
        <text>Zn(2+)(in) + ATP + H2O = Zn(2+)(out) + ADP + phosphate + H(+)</text>
        <dbReference type="Rhea" id="RHEA:20621"/>
        <dbReference type="ChEBI" id="CHEBI:15377"/>
        <dbReference type="ChEBI" id="CHEBI:15378"/>
        <dbReference type="ChEBI" id="CHEBI:29105"/>
        <dbReference type="ChEBI" id="CHEBI:30616"/>
        <dbReference type="ChEBI" id="CHEBI:43474"/>
        <dbReference type="ChEBI" id="CHEBI:456216"/>
        <dbReference type="EC" id="7.2.2.12"/>
    </reaction>
</comment>
<evidence type="ECO:0000313" key="13">
    <source>
        <dbReference type="Proteomes" id="UP000461162"/>
    </source>
</evidence>
<dbReference type="Gene3D" id="3.40.1110.10">
    <property type="entry name" value="Calcium-transporting ATPase, cytoplasmic domain N"/>
    <property type="match status" value="1"/>
</dbReference>
<comment type="subcellular location">
    <subcellularLocation>
        <location evidence="10">Cell membrane</location>
    </subcellularLocation>
    <subcellularLocation>
        <location evidence="1">Membrane</location>
    </subcellularLocation>
</comment>
<dbReference type="InterPro" id="IPR051014">
    <property type="entry name" value="Cation_Transport_ATPase_IB"/>
</dbReference>
<feature type="domain" description="P-type ATPase A" evidence="11">
    <location>
        <begin position="230"/>
        <end position="327"/>
    </location>
</feature>
<organism evidence="12 13">
    <name type="scientific">Pseudodesulfovibrio alkaliphilus</name>
    <dbReference type="NCBI Taxonomy" id="2661613"/>
    <lineage>
        <taxon>Bacteria</taxon>
        <taxon>Pseudomonadati</taxon>
        <taxon>Thermodesulfobacteriota</taxon>
        <taxon>Desulfovibrionia</taxon>
        <taxon>Desulfovibrionales</taxon>
        <taxon>Desulfovibrionaceae</taxon>
    </lineage>
</organism>
<dbReference type="PROSITE" id="PS00154">
    <property type="entry name" value="ATPASE_E1_E2"/>
    <property type="match status" value="1"/>
</dbReference>
<dbReference type="SFLD" id="SFLDF00027">
    <property type="entry name" value="p-type_atpase"/>
    <property type="match status" value="1"/>
</dbReference>
<dbReference type="PANTHER" id="PTHR48085:SF5">
    <property type="entry name" value="CADMIUM_ZINC-TRANSPORTING ATPASE HMA4-RELATED"/>
    <property type="match status" value="1"/>
</dbReference>
<dbReference type="InterPro" id="IPR044492">
    <property type="entry name" value="P_typ_ATPase_HD_dom"/>
</dbReference>
<dbReference type="SFLD" id="SFLDG00002">
    <property type="entry name" value="C1.7:_P-type_atpase_like"/>
    <property type="match status" value="1"/>
</dbReference>
<dbReference type="NCBIfam" id="TIGR01512">
    <property type="entry name" value="ATPase-IB2_Cd"/>
    <property type="match status" value="1"/>
</dbReference>
<keyword evidence="10" id="KW-0547">Nucleotide-binding</keyword>
<keyword evidence="3 10" id="KW-0812">Transmembrane</keyword>
<dbReference type="Pfam" id="PF00122">
    <property type="entry name" value="E1-E2_ATPase"/>
    <property type="match status" value="1"/>
</dbReference>
<dbReference type="EMBL" id="WODC01000001">
    <property type="protein sequence ID" value="MUM76645.1"/>
    <property type="molecule type" value="Genomic_DNA"/>
</dbReference>
<dbReference type="SUPFAM" id="SSF81665">
    <property type="entry name" value="Calcium ATPase, transmembrane domain M"/>
    <property type="match status" value="1"/>
</dbReference>
<evidence type="ECO:0000259" key="11">
    <source>
        <dbReference type="Pfam" id="PF00122"/>
    </source>
</evidence>
<protein>
    <recommendedName>
        <fullName evidence="8">P-type Zn(2+) transporter</fullName>
        <ecNumber evidence="8">7.2.2.12</ecNumber>
    </recommendedName>
</protein>
<keyword evidence="4 10" id="KW-0479">Metal-binding</keyword>
<evidence type="ECO:0000256" key="9">
    <source>
        <dbReference type="ARBA" id="ARBA00047308"/>
    </source>
</evidence>
<dbReference type="Pfam" id="PF19991">
    <property type="entry name" value="HMA_2"/>
    <property type="match status" value="1"/>
</dbReference>
<evidence type="ECO:0000256" key="4">
    <source>
        <dbReference type="ARBA" id="ARBA00022723"/>
    </source>
</evidence>
<dbReference type="NCBIfam" id="TIGR01525">
    <property type="entry name" value="ATPase-IB_hvy"/>
    <property type="match status" value="1"/>
</dbReference>
<feature type="transmembrane region" description="Helical" evidence="10">
    <location>
        <begin position="121"/>
        <end position="140"/>
    </location>
</feature>
<dbReference type="PROSITE" id="PS01229">
    <property type="entry name" value="COF_2"/>
    <property type="match status" value="1"/>
</dbReference>
<evidence type="ECO:0000256" key="6">
    <source>
        <dbReference type="ARBA" id="ARBA00022989"/>
    </source>
</evidence>
<feature type="transmembrane region" description="Helical" evidence="10">
    <location>
        <begin position="146"/>
        <end position="162"/>
    </location>
</feature>
<keyword evidence="10" id="KW-1003">Cell membrane</keyword>
<dbReference type="Proteomes" id="UP000461162">
    <property type="component" value="Unassembled WGS sequence"/>
</dbReference>
<evidence type="ECO:0000256" key="8">
    <source>
        <dbReference type="ARBA" id="ARBA00039097"/>
    </source>
</evidence>
<dbReference type="Gene3D" id="2.70.150.10">
    <property type="entry name" value="Calcium-transporting ATPase, cytoplasmic transduction domain A"/>
    <property type="match status" value="1"/>
</dbReference>
<comment type="caution">
    <text evidence="12">The sequence shown here is derived from an EMBL/GenBank/DDBJ whole genome shotgun (WGS) entry which is preliminary data.</text>
</comment>
<dbReference type="InterPro" id="IPR027256">
    <property type="entry name" value="P-typ_ATPase_IB"/>
</dbReference>
<dbReference type="InterPro" id="IPR018303">
    <property type="entry name" value="ATPase_P-typ_P_site"/>
</dbReference>
<dbReference type="EC" id="7.2.2.12" evidence="8"/>
<dbReference type="GO" id="GO:0016887">
    <property type="term" value="F:ATP hydrolysis activity"/>
    <property type="evidence" value="ECO:0007669"/>
    <property type="project" value="InterPro"/>
</dbReference>
<dbReference type="PRINTS" id="PR00119">
    <property type="entry name" value="CATATPASE"/>
</dbReference>